<dbReference type="OrthoDB" id="3971233at2759"/>
<comment type="caution">
    <text evidence="5">The sequence shown here is derived from an EMBL/GenBank/DDBJ whole genome shotgun (WGS) entry which is preliminary data.</text>
</comment>
<dbReference type="SUPFAM" id="SSF54189">
    <property type="entry name" value="Ribosomal proteins S24e, L23 and L15e"/>
    <property type="match status" value="1"/>
</dbReference>
<dbReference type="Proteomes" id="UP000095358">
    <property type="component" value="Unassembled WGS sequence"/>
</dbReference>
<dbReference type="GO" id="GO:0032543">
    <property type="term" value="P:mitochondrial translation"/>
    <property type="evidence" value="ECO:0007669"/>
    <property type="project" value="TreeGrafter"/>
</dbReference>
<sequence>MISKYSSIKRSISTAPVLNKRQPIHRRPRFVFDYNNSKIEGAIDYNKDIKDVEVENDFTESRDSSFFKAIEKRREMFGDDLKPKDYYTYRSNIKIREQPSYNLEEKDEPHFKVGEKKVYLPEGAITLLPNLPNMSPYFARFKVPKTYNKLDIRDYLFHLYGMKVFDMRVSLSRRKFLPQKNKKNHYLSSQEKVIVVRMEKPFVWPSIIGTEKSDKIYRDLMKNYKLFTEEAMHRSGSDLMKPCPEHIFEGIGGHLEPLPQPFISKNVYKQWNKEIMHNREVNEDKKLSQTLEKALKKLDINKKDGDAIAKDDFKQLE</sequence>
<accession>A0A1E5RUT9</accession>
<name>A0A1E5RUT9_HANUV</name>
<dbReference type="EMBL" id="LPNN01000003">
    <property type="protein sequence ID" value="OEJ90692.1"/>
    <property type="molecule type" value="Genomic_DNA"/>
</dbReference>
<protein>
    <recommendedName>
        <fullName evidence="4">Large ribosomal subunit protein uL23m</fullName>
    </recommendedName>
</protein>
<dbReference type="PANTHER" id="PTHR12059:SF5">
    <property type="entry name" value="LARGE RIBOSOMAL SUBUNIT PROTEIN UL23M"/>
    <property type="match status" value="1"/>
</dbReference>
<dbReference type="InterPro" id="IPR012678">
    <property type="entry name" value="Ribosomal_uL23/eL15/eS24_sf"/>
</dbReference>
<keyword evidence="2 5" id="KW-0689">Ribosomal protein</keyword>
<keyword evidence="3" id="KW-0687">Ribonucleoprotein</keyword>
<dbReference type="GO" id="GO:0003735">
    <property type="term" value="F:structural constituent of ribosome"/>
    <property type="evidence" value="ECO:0007669"/>
    <property type="project" value="InterPro"/>
</dbReference>
<proteinExistence type="inferred from homology"/>
<gene>
    <name evidence="5" type="ORF">AWRI3580_g1353</name>
</gene>
<dbReference type="InterPro" id="IPR013025">
    <property type="entry name" value="Ribosomal_uL23-like"/>
</dbReference>
<keyword evidence="6" id="KW-1185">Reference proteome</keyword>
<evidence type="ECO:0000256" key="2">
    <source>
        <dbReference type="ARBA" id="ARBA00022980"/>
    </source>
</evidence>
<dbReference type="Gene3D" id="3.30.70.330">
    <property type="match status" value="1"/>
</dbReference>
<evidence type="ECO:0000313" key="6">
    <source>
        <dbReference type="Proteomes" id="UP000095358"/>
    </source>
</evidence>
<organism evidence="5 6">
    <name type="scientific">Hanseniaspora uvarum</name>
    <name type="common">Yeast</name>
    <name type="synonym">Kloeckera apiculata</name>
    <dbReference type="NCBI Taxonomy" id="29833"/>
    <lineage>
        <taxon>Eukaryota</taxon>
        <taxon>Fungi</taxon>
        <taxon>Dikarya</taxon>
        <taxon>Ascomycota</taxon>
        <taxon>Saccharomycotina</taxon>
        <taxon>Saccharomycetes</taxon>
        <taxon>Saccharomycodales</taxon>
        <taxon>Saccharomycodaceae</taxon>
        <taxon>Hanseniaspora</taxon>
    </lineage>
</organism>
<dbReference type="VEuPathDB" id="FungiDB:AWRI3580_g1353"/>
<comment type="similarity">
    <text evidence="1">Belongs to the universal ribosomal protein uL23 family.</text>
</comment>
<evidence type="ECO:0000256" key="1">
    <source>
        <dbReference type="ARBA" id="ARBA00006700"/>
    </source>
</evidence>
<dbReference type="STRING" id="29833.A0A1E5RUT9"/>
<evidence type="ECO:0000313" key="5">
    <source>
        <dbReference type="EMBL" id="OEJ90692.1"/>
    </source>
</evidence>
<dbReference type="PANTHER" id="PTHR12059">
    <property type="entry name" value="RIBOSOMAL PROTEIN L23-RELATED"/>
    <property type="match status" value="1"/>
</dbReference>
<evidence type="ECO:0000256" key="4">
    <source>
        <dbReference type="ARBA" id="ARBA00039977"/>
    </source>
</evidence>
<evidence type="ECO:0000256" key="3">
    <source>
        <dbReference type="ARBA" id="ARBA00023274"/>
    </source>
</evidence>
<reference evidence="6" key="1">
    <citation type="journal article" date="2016" name="Genome Announc.">
        <title>Genome sequences of three species of Hanseniaspora isolated from spontaneous wine fermentations.</title>
        <authorList>
            <person name="Sternes P.R."/>
            <person name="Lee D."/>
            <person name="Kutyna D.R."/>
            <person name="Borneman A.R."/>
        </authorList>
    </citation>
    <scope>NUCLEOTIDE SEQUENCE [LARGE SCALE GENOMIC DNA]</scope>
    <source>
        <strain evidence="6">AWRI3580</strain>
    </source>
</reference>
<dbReference type="AlphaFoldDB" id="A0A1E5RUT9"/>
<dbReference type="GO" id="GO:0005762">
    <property type="term" value="C:mitochondrial large ribosomal subunit"/>
    <property type="evidence" value="ECO:0007669"/>
    <property type="project" value="TreeGrafter"/>
</dbReference>
<dbReference type="InterPro" id="IPR012677">
    <property type="entry name" value="Nucleotide-bd_a/b_plait_sf"/>
</dbReference>